<dbReference type="EMBL" id="JAGGJA010000008">
    <property type="protein sequence ID" value="MCW9707799.1"/>
    <property type="molecule type" value="Genomic_DNA"/>
</dbReference>
<dbReference type="InterPro" id="IPR012373">
    <property type="entry name" value="Ferrdict_sens_TM"/>
</dbReference>
<evidence type="ECO:0000259" key="3">
    <source>
        <dbReference type="Pfam" id="PF16344"/>
    </source>
</evidence>
<gene>
    <name evidence="4" type="ORF">J6I44_13100</name>
</gene>
<dbReference type="Pfam" id="PF04773">
    <property type="entry name" value="FecR"/>
    <property type="match status" value="1"/>
</dbReference>
<feature type="domain" description="Protein FecR C-terminal" evidence="3">
    <location>
        <begin position="278"/>
        <end position="345"/>
    </location>
</feature>
<feature type="transmembrane region" description="Helical" evidence="1">
    <location>
        <begin position="102"/>
        <end position="123"/>
    </location>
</feature>
<keyword evidence="5" id="KW-1185">Reference proteome</keyword>
<accession>A0ABT3PPK9</accession>
<keyword evidence="1" id="KW-0472">Membrane</keyword>
<evidence type="ECO:0000259" key="2">
    <source>
        <dbReference type="Pfam" id="PF04773"/>
    </source>
</evidence>
<feature type="domain" description="FecR protein" evidence="2">
    <location>
        <begin position="137"/>
        <end position="234"/>
    </location>
</feature>
<dbReference type="PANTHER" id="PTHR30273">
    <property type="entry name" value="PERIPLASMIC SIGNAL SENSOR AND SIGMA FACTOR ACTIVATOR FECR-RELATED"/>
    <property type="match status" value="1"/>
</dbReference>
<evidence type="ECO:0000313" key="4">
    <source>
        <dbReference type="EMBL" id="MCW9707799.1"/>
    </source>
</evidence>
<name>A0ABT3PPK9_9BACT</name>
<dbReference type="RefSeq" id="WP_265766589.1">
    <property type="nucleotide sequence ID" value="NZ_JAGGJA010000008.1"/>
</dbReference>
<evidence type="ECO:0000256" key="1">
    <source>
        <dbReference type="SAM" id="Phobius"/>
    </source>
</evidence>
<dbReference type="InterPro" id="IPR032508">
    <property type="entry name" value="FecR_C"/>
</dbReference>
<organism evidence="4 5">
    <name type="scientific">Fodinibius salsisoli</name>
    <dbReference type="NCBI Taxonomy" id="2820877"/>
    <lineage>
        <taxon>Bacteria</taxon>
        <taxon>Pseudomonadati</taxon>
        <taxon>Balneolota</taxon>
        <taxon>Balneolia</taxon>
        <taxon>Balneolales</taxon>
        <taxon>Balneolaceae</taxon>
        <taxon>Fodinibius</taxon>
    </lineage>
</organism>
<evidence type="ECO:0000313" key="5">
    <source>
        <dbReference type="Proteomes" id="UP001207918"/>
    </source>
</evidence>
<comment type="caution">
    <text evidence="4">The sequence shown here is derived from an EMBL/GenBank/DDBJ whole genome shotgun (WGS) entry which is preliminary data.</text>
</comment>
<keyword evidence="1" id="KW-0812">Transmembrane</keyword>
<dbReference type="Proteomes" id="UP001207918">
    <property type="component" value="Unassembled WGS sequence"/>
</dbReference>
<proteinExistence type="predicted"/>
<dbReference type="Pfam" id="PF16344">
    <property type="entry name" value="FecR_C"/>
    <property type="match status" value="1"/>
</dbReference>
<keyword evidence="1" id="KW-1133">Transmembrane helix</keyword>
<sequence>MEGNSITVQHLCSDPSFIRWVEGRATQNEEKSWNEWVQKNEENRRLAIEAQQRISGFVFDEPALPDVQEEWSKVHHRVTAKEQAEAKVTNLGNGKSWDAVSVLYKVAAVLLVGAFVGFAAYIFQESNQVKQEVAVHTVTTDYGETKTLNLSDGSQIILAANSQLSFKENWLEQPTKRLSLDGEAFFAVAPKKAKTHPKLEVETEDGTASVWGTRFTVDTYVEGTRVVLEEGEVEVRTIQDKRMTMNPGEMATFQKESSEIQLQKVNPRVYTSWSTNELFFDDTPLSVLVNRIKRTYGVKVKVQNPEILRKKLSGSVDFKSLDGLTDAVAKIFDIQIEQSEDGLIINNNKKG</sequence>
<dbReference type="Gene3D" id="3.55.50.30">
    <property type="match status" value="1"/>
</dbReference>
<protein>
    <submittedName>
        <fullName evidence="4">FecR domain-containing protein</fullName>
    </submittedName>
</protein>
<dbReference type="Gene3D" id="2.60.120.1440">
    <property type="match status" value="1"/>
</dbReference>
<dbReference type="PANTHER" id="PTHR30273:SF2">
    <property type="entry name" value="PROTEIN FECR"/>
    <property type="match status" value="1"/>
</dbReference>
<dbReference type="PIRSF" id="PIRSF018266">
    <property type="entry name" value="FecR"/>
    <property type="match status" value="1"/>
</dbReference>
<reference evidence="4 5" key="1">
    <citation type="submission" date="2021-03" db="EMBL/GenBank/DDBJ databases">
        <title>Aliifodinibius sp. nov., a new bacterium isolated from saline soil.</title>
        <authorList>
            <person name="Galisteo C."/>
            <person name="De La Haba R."/>
            <person name="Sanchez-Porro C."/>
            <person name="Ventosa A."/>
        </authorList>
    </citation>
    <scope>NUCLEOTIDE SEQUENCE [LARGE SCALE GENOMIC DNA]</scope>
    <source>
        <strain evidence="4 5">1BSP15-2V2</strain>
    </source>
</reference>
<dbReference type="InterPro" id="IPR006860">
    <property type="entry name" value="FecR"/>
</dbReference>